<dbReference type="PIRSF" id="PIRSF000332">
    <property type="entry name" value="FMO"/>
    <property type="match status" value="1"/>
</dbReference>
<dbReference type="InterPro" id="IPR050346">
    <property type="entry name" value="FMO-like"/>
</dbReference>
<keyword evidence="4" id="KW-0521">NADP</keyword>
<evidence type="ECO:0000313" key="7">
    <source>
        <dbReference type="EMBL" id="EFJ23364.1"/>
    </source>
</evidence>
<gene>
    <name evidence="7" type="ORF">SELMODRAFT_103464</name>
</gene>
<dbReference type="EC" id="1.-.-.-" evidence="6"/>
<dbReference type="InterPro" id="IPR020946">
    <property type="entry name" value="Flavin_mOase-like"/>
</dbReference>
<evidence type="ECO:0000256" key="2">
    <source>
        <dbReference type="ARBA" id="ARBA00022630"/>
    </source>
</evidence>
<dbReference type="Proteomes" id="UP000001514">
    <property type="component" value="Unassembled WGS sequence"/>
</dbReference>
<dbReference type="PRINTS" id="PR00370">
    <property type="entry name" value="FMOXYGENASE"/>
</dbReference>
<reference evidence="7 8" key="1">
    <citation type="journal article" date="2011" name="Science">
        <title>The Selaginella genome identifies genetic changes associated with the evolution of vascular plants.</title>
        <authorList>
            <person name="Banks J.A."/>
            <person name="Nishiyama T."/>
            <person name="Hasebe M."/>
            <person name="Bowman J.L."/>
            <person name="Gribskov M."/>
            <person name="dePamphilis C."/>
            <person name="Albert V.A."/>
            <person name="Aono N."/>
            <person name="Aoyama T."/>
            <person name="Ambrose B.A."/>
            <person name="Ashton N.W."/>
            <person name="Axtell M.J."/>
            <person name="Barker E."/>
            <person name="Barker M.S."/>
            <person name="Bennetzen J.L."/>
            <person name="Bonawitz N.D."/>
            <person name="Chapple C."/>
            <person name="Cheng C."/>
            <person name="Correa L.G."/>
            <person name="Dacre M."/>
            <person name="DeBarry J."/>
            <person name="Dreyer I."/>
            <person name="Elias M."/>
            <person name="Engstrom E.M."/>
            <person name="Estelle M."/>
            <person name="Feng L."/>
            <person name="Finet C."/>
            <person name="Floyd S.K."/>
            <person name="Frommer W.B."/>
            <person name="Fujita T."/>
            <person name="Gramzow L."/>
            <person name="Gutensohn M."/>
            <person name="Harholt J."/>
            <person name="Hattori M."/>
            <person name="Heyl A."/>
            <person name="Hirai T."/>
            <person name="Hiwatashi Y."/>
            <person name="Ishikawa M."/>
            <person name="Iwata M."/>
            <person name="Karol K.G."/>
            <person name="Koehler B."/>
            <person name="Kolukisaoglu U."/>
            <person name="Kubo M."/>
            <person name="Kurata T."/>
            <person name="Lalonde S."/>
            <person name="Li K."/>
            <person name="Li Y."/>
            <person name="Litt A."/>
            <person name="Lyons E."/>
            <person name="Manning G."/>
            <person name="Maruyama T."/>
            <person name="Michael T.P."/>
            <person name="Mikami K."/>
            <person name="Miyazaki S."/>
            <person name="Morinaga S."/>
            <person name="Murata T."/>
            <person name="Mueller-Roeber B."/>
            <person name="Nelson D.R."/>
            <person name="Obara M."/>
            <person name="Oguri Y."/>
            <person name="Olmstead R.G."/>
            <person name="Onodera N."/>
            <person name="Petersen B.L."/>
            <person name="Pils B."/>
            <person name="Prigge M."/>
            <person name="Rensing S.A."/>
            <person name="Riano-Pachon D.M."/>
            <person name="Roberts A.W."/>
            <person name="Sato Y."/>
            <person name="Scheller H.V."/>
            <person name="Schulz B."/>
            <person name="Schulz C."/>
            <person name="Shakirov E.V."/>
            <person name="Shibagaki N."/>
            <person name="Shinohara N."/>
            <person name="Shippen D.E."/>
            <person name="Soerensen I."/>
            <person name="Sotooka R."/>
            <person name="Sugimoto N."/>
            <person name="Sugita M."/>
            <person name="Sumikawa N."/>
            <person name="Tanurdzic M."/>
            <person name="Theissen G."/>
            <person name="Ulvskov P."/>
            <person name="Wakazuki S."/>
            <person name="Weng J.K."/>
            <person name="Willats W.W."/>
            <person name="Wipf D."/>
            <person name="Wolf P.G."/>
            <person name="Yang L."/>
            <person name="Zimmer A.D."/>
            <person name="Zhu Q."/>
            <person name="Mitros T."/>
            <person name="Hellsten U."/>
            <person name="Loque D."/>
            <person name="Otillar R."/>
            <person name="Salamov A."/>
            <person name="Schmutz J."/>
            <person name="Shapiro H."/>
            <person name="Lindquist E."/>
            <person name="Lucas S."/>
            <person name="Rokhsar D."/>
            <person name="Grigoriev I.V."/>
        </authorList>
    </citation>
    <scope>NUCLEOTIDE SEQUENCE [LARGE SCALE GENOMIC DNA]</scope>
</reference>
<dbReference type="eggNOG" id="KOG1399">
    <property type="taxonomic scope" value="Eukaryota"/>
</dbReference>
<keyword evidence="6" id="KW-0503">Monooxygenase</keyword>
<dbReference type="GO" id="GO:0050661">
    <property type="term" value="F:NADP binding"/>
    <property type="evidence" value="ECO:0007669"/>
    <property type="project" value="InterPro"/>
</dbReference>
<dbReference type="FunCoup" id="D8RX28">
    <property type="interactions" value="1682"/>
</dbReference>
<accession>D8RX28</accession>
<dbReference type="PANTHER" id="PTHR23023">
    <property type="entry name" value="DIMETHYLANILINE MONOOXYGENASE"/>
    <property type="match status" value="1"/>
</dbReference>
<dbReference type="Pfam" id="PF00743">
    <property type="entry name" value="FMO-like"/>
    <property type="match status" value="2"/>
</dbReference>
<protein>
    <recommendedName>
        <fullName evidence="6">Flavin-containing monooxygenase</fullName>
        <ecNumber evidence="6">1.-.-.-</ecNumber>
    </recommendedName>
</protein>
<dbReference type="STRING" id="88036.D8RX28"/>
<sequence length="446" mass="50784">MEKRVAVIGAGASGLVAARELLREGHSVVIFEQARRIGGTWVYDPPPQESHSRASNVARNHSCHSSIYQSLRTNLPREVMGFLDYPFVPRRSSRDARRFPGHEEVLDYLESFTVEFGLHGYVRFNSKVKYVGLMESNWIVKSLSSVGKEEKESEDLFDAVVVCNGHYFQPRVAQIPGIERWPGKQYHSHTYRTPDLFKDQVVAVIGNGPSGEDLCSDIAAACKQVHWCAKLWNSPVESLQQGKIQRHLMVRSKLRCFPDKDGRLHFMDGTSAVVDAILHCTGYLYDFSFLDTKNYVKVEDNRVGPLFKHVFPPALAPSLSFIGLPWKAIPFPLSELQAKWIAAVLKGRASLPPKGEMANEVVGFYRTLEAQRVPNRHTHRLDLEMFDYAEWLAKQCGGTCHGFEPWRKELFLSTRDNRKLNPDSYRDEWSDNDLHEKVVAILVKKQ</sequence>
<dbReference type="Gene3D" id="3.50.50.60">
    <property type="entry name" value="FAD/NAD(P)-binding domain"/>
    <property type="match status" value="2"/>
</dbReference>
<dbReference type="Gramene" id="EFJ23364">
    <property type="protein sequence ID" value="EFJ23364"/>
    <property type="gene ID" value="SELMODRAFT_103464"/>
</dbReference>
<dbReference type="HOGENOM" id="CLU_006909_3_0_1"/>
<comment type="cofactor">
    <cofactor evidence="6">
        <name>FAD</name>
        <dbReference type="ChEBI" id="CHEBI:57692"/>
    </cofactor>
</comment>
<organism evidence="8">
    <name type="scientific">Selaginella moellendorffii</name>
    <name type="common">Spikemoss</name>
    <dbReference type="NCBI Taxonomy" id="88036"/>
    <lineage>
        <taxon>Eukaryota</taxon>
        <taxon>Viridiplantae</taxon>
        <taxon>Streptophyta</taxon>
        <taxon>Embryophyta</taxon>
        <taxon>Tracheophyta</taxon>
        <taxon>Lycopodiopsida</taxon>
        <taxon>Selaginellales</taxon>
        <taxon>Selaginellaceae</taxon>
        <taxon>Selaginella</taxon>
    </lineage>
</organism>
<dbReference type="GO" id="GO:0004497">
    <property type="term" value="F:monooxygenase activity"/>
    <property type="evidence" value="ECO:0000318"/>
    <property type="project" value="GO_Central"/>
</dbReference>
<evidence type="ECO:0000313" key="8">
    <source>
        <dbReference type="Proteomes" id="UP000001514"/>
    </source>
</evidence>
<comment type="similarity">
    <text evidence="1 6">Belongs to the FMO family.</text>
</comment>
<dbReference type="InParanoid" id="D8RX28"/>
<keyword evidence="8" id="KW-1185">Reference proteome</keyword>
<evidence type="ECO:0000256" key="4">
    <source>
        <dbReference type="ARBA" id="ARBA00022857"/>
    </source>
</evidence>
<dbReference type="AlphaFoldDB" id="D8RX28"/>
<dbReference type="GO" id="GO:0004499">
    <property type="term" value="F:N,N-dimethylaniline monooxygenase activity"/>
    <property type="evidence" value="ECO:0007669"/>
    <property type="project" value="InterPro"/>
</dbReference>
<keyword evidence="5 6" id="KW-0560">Oxidoreductase</keyword>
<dbReference type="InterPro" id="IPR036188">
    <property type="entry name" value="FAD/NAD-bd_sf"/>
</dbReference>
<dbReference type="GO" id="GO:0050660">
    <property type="term" value="F:flavin adenine dinucleotide binding"/>
    <property type="evidence" value="ECO:0007669"/>
    <property type="project" value="InterPro"/>
</dbReference>
<name>D8RX28_SELML</name>
<dbReference type="InterPro" id="IPR000960">
    <property type="entry name" value="Flavin_mOase"/>
</dbReference>
<dbReference type="EMBL" id="GL377593">
    <property type="protein sequence ID" value="EFJ23364.1"/>
    <property type="molecule type" value="Genomic_DNA"/>
</dbReference>
<dbReference type="SUPFAM" id="SSF51905">
    <property type="entry name" value="FAD/NAD(P)-binding domain"/>
    <property type="match status" value="2"/>
</dbReference>
<dbReference type="OMA" id="VMIKEVN"/>
<keyword evidence="2 6" id="KW-0285">Flavoprotein</keyword>
<evidence type="ECO:0000256" key="3">
    <source>
        <dbReference type="ARBA" id="ARBA00022827"/>
    </source>
</evidence>
<dbReference type="KEGG" id="smo:SELMODRAFT_103464"/>
<evidence type="ECO:0000256" key="1">
    <source>
        <dbReference type="ARBA" id="ARBA00009183"/>
    </source>
</evidence>
<evidence type="ECO:0000256" key="5">
    <source>
        <dbReference type="ARBA" id="ARBA00023002"/>
    </source>
</evidence>
<proteinExistence type="inferred from homology"/>
<evidence type="ECO:0000256" key="6">
    <source>
        <dbReference type="RuleBase" id="RU361177"/>
    </source>
</evidence>
<keyword evidence="3 6" id="KW-0274">FAD</keyword>